<feature type="non-terminal residue" evidence="1">
    <location>
        <position position="48"/>
    </location>
</feature>
<organism evidence="1 2">
    <name type="scientific">Stegodyphus mimosarum</name>
    <name type="common">African social velvet spider</name>
    <dbReference type="NCBI Taxonomy" id="407821"/>
    <lineage>
        <taxon>Eukaryota</taxon>
        <taxon>Metazoa</taxon>
        <taxon>Ecdysozoa</taxon>
        <taxon>Arthropoda</taxon>
        <taxon>Chelicerata</taxon>
        <taxon>Arachnida</taxon>
        <taxon>Araneae</taxon>
        <taxon>Araneomorphae</taxon>
        <taxon>Entelegynae</taxon>
        <taxon>Eresoidea</taxon>
        <taxon>Eresidae</taxon>
        <taxon>Stegodyphus</taxon>
    </lineage>
</organism>
<keyword evidence="2" id="KW-1185">Reference proteome</keyword>
<reference evidence="1 2" key="1">
    <citation type="submission" date="2013-11" db="EMBL/GenBank/DDBJ databases">
        <title>Genome sequencing of Stegodyphus mimosarum.</title>
        <authorList>
            <person name="Bechsgaard J."/>
        </authorList>
    </citation>
    <scope>NUCLEOTIDE SEQUENCE [LARGE SCALE GENOMIC DNA]</scope>
</reference>
<gene>
    <name evidence="1" type="ORF">X975_11541</name>
</gene>
<evidence type="ECO:0000313" key="1">
    <source>
        <dbReference type="EMBL" id="KFM78365.1"/>
    </source>
</evidence>
<dbReference type="EMBL" id="KK120478">
    <property type="protein sequence ID" value="KFM78365.1"/>
    <property type="molecule type" value="Genomic_DNA"/>
</dbReference>
<accession>A0A087ULX6</accession>
<name>A0A087ULX6_STEMI</name>
<sequence length="48" mass="5606">MKICSELSRQVIWRNRFIFISVVAVEGVMPTYQHSLFGRLDVIVESIH</sequence>
<evidence type="ECO:0000313" key="2">
    <source>
        <dbReference type="Proteomes" id="UP000054359"/>
    </source>
</evidence>
<dbReference type="AlphaFoldDB" id="A0A087ULX6"/>
<proteinExistence type="predicted"/>
<protein>
    <submittedName>
        <fullName evidence="1">Uncharacterized protein</fullName>
    </submittedName>
</protein>
<dbReference type="Proteomes" id="UP000054359">
    <property type="component" value="Unassembled WGS sequence"/>
</dbReference>